<evidence type="ECO:0000313" key="10">
    <source>
        <dbReference type="Proteomes" id="UP000626148"/>
    </source>
</evidence>
<evidence type="ECO:0000256" key="1">
    <source>
        <dbReference type="ARBA" id="ARBA00004651"/>
    </source>
</evidence>
<feature type="transmembrane region" description="Helical" evidence="7">
    <location>
        <begin position="15"/>
        <end position="35"/>
    </location>
</feature>
<dbReference type="Proteomes" id="UP000626148">
    <property type="component" value="Unassembled WGS sequence"/>
</dbReference>
<dbReference type="Gene3D" id="1.20.1250.20">
    <property type="entry name" value="MFS general substrate transporter like domains"/>
    <property type="match status" value="2"/>
</dbReference>
<feature type="transmembrane region" description="Helical" evidence="7">
    <location>
        <begin position="369"/>
        <end position="391"/>
    </location>
</feature>
<gene>
    <name evidence="9" type="ORF">GCM10007392_07240</name>
</gene>
<evidence type="ECO:0000256" key="7">
    <source>
        <dbReference type="SAM" id="Phobius"/>
    </source>
</evidence>
<dbReference type="InterPro" id="IPR020846">
    <property type="entry name" value="MFS_dom"/>
</dbReference>
<dbReference type="PROSITE" id="PS50850">
    <property type="entry name" value="MFS"/>
    <property type="match status" value="1"/>
</dbReference>
<comment type="caution">
    <text evidence="9">The sequence shown here is derived from an EMBL/GenBank/DDBJ whole genome shotgun (WGS) entry which is preliminary data.</text>
</comment>
<organism evidence="9 10">
    <name type="scientific">Saccharospirillum salsuginis</name>
    <dbReference type="NCBI Taxonomy" id="418750"/>
    <lineage>
        <taxon>Bacteria</taxon>
        <taxon>Pseudomonadati</taxon>
        <taxon>Pseudomonadota</taxon>
        <taxon>Gammaproteobacteria</taxon>
        <taxon>Oceanospirillales</taxon>
        <taxon>Saccharospirillaceae</taxon>
        <taxon>Saccharospirillum</taxon>
    </lineage>
</organism>
<keyword evidence="2" id="KW-1003">Cell membrane</keyword>
<dbReference type="EMBL" id="BMXR01000002">
    <property type="protein sequence ID" value="GGX43093.1"/>
    <property type="molecule type" value="Genomic_DNA"/>
</dbReference>
<evidence type="ECO:0000256" key="2">
    <source>
        <dbReference type="ARBA" id="ARBA00022475"/>
    </source>
</evidence>
<dbReference type="InterPro" id="IPR036259">
    <property type="entry name" value="MFS_trans_sf"/>
</dbReference>
<keyword evidence="10" id="KW-1185">Reference proteome</keyword>
<dbReference type="SUPFAM" id="SSF103473">
    <property type="entry name" value="MFS general substrate transporter"/>
    <property type="match status" value="1"/>
</dbReference>
<protein>
    <submittedName>
        <fullName evidence="9">MFS transporter</fullName>
    </submittedName>
</protein>
<dbReference type="InterPro" id="IPR011701">
    <property type="entry name" value="MFS"/>
</dbReference>
<reference evidence="9" key="1">
    <citation type="journal article" date="2014" name="Int. J. Syst. Evol. Microbiol.">
        <title>Complete genome sequence of Corynebacterium casei LMG S-19264T (=DSM 44701T), isolated from a smear-ripened cheese.</title>
        <authorList>
            <consortium name="US DOE Joint Genome Institute (JGI-PGF)"/>
            <person name="Walter F."/>
            <person name="Albersmeier A."/>
            <person name="Kalinowski J."/>
            <person name="Ruckert C."/>
        </authorList>
    </citation>
    <scope>NUCLEOTIDE SEQUENCE</scope>
    <source>
        <strain evidence="9">KCTC 22169</strain>
    </source>
</reference>
<keyword evidence="4 7" id="KW-1133">Transmembrane helix</keyword>
<dbReference type="GO" id="GO:0022857">
    <property type="term" value="F:transmembrane transporter activity"/>
    <property type="evidence" value="ECO:0007669"/>
    <property type="project" value="InterPro"/>
</dbReference>
<dbReference type="GO" id="GO:0005886">
    <property type="term" value="C:plasma membrane"/>
    <property type="evidence" value="ECO:0007669"/>
    <property type="project" value="UniProtKB-SubCell"/>
</dbReference>
<evidence type="ECO:0000256" key="4">
    <source>
        <dbReference type="ARBA" id="ARBA00022989"/>
    </source>
</evidence>
<dbReference type="AlphaFoldDB" id="A0A918K235"/>
<feature type="transmembrane region" description="Helical" evidence="7">
    <location>
        <begin position="47"/>
        <end position="71"/>
    </location>
</feature>
<keyword evidence="5 7" id="KW-0472">Membrane</keyword>
<name>A0A918K235_9GAMM</name>
<dbReference type="CDD" id="cd06173">
    <property type="entry name" value="MFS_MefA_like"/>
    <property type="match status" value="1"/>
</dbReference>
<dbReference type="PANTHER" id="PTHR23513">
    <property type="entry name" value="INTEGRAL MEMBRANE EFFLUX PROTEIN-RELATED"/>
    <property type="match status" value="1"/>
</dbReference>
<sequence>MLLSPLNIPAFRHLLLAQVIALFGTGLTTVALALLAHQLAGGQAGQVLGFALALKMVAYVLIAPLFGAVALKLPRRSFLVALDVFRAVSVALLPFVTEIWQIYLLVFTLNVFSAGFTPVFQATIPHIVKDPEEYTRALSLSRLAYDLENLLSPMIAGALILTISFSNLFLFNGIAFLVSAALVMHSGIPPMKQGADVDGFWVRVSRGISIYLKTPRLRAVLALSLAVSSAGAMQIVNTVVYVRTELGLGESWVAWAMAAAGGGSMVAAFTLPRLSNRWSFRRIQMTGGLMMSLAVLLGVTLPSIGGLMVLWGIVGAGTALVLTPIGRLLTESCQESDRPALFSAQFSLSHACWLITYPLAGWLGAQVGLISGFMVLGGVALVSVLIAAYLWPATDSIDLLHRHEAMHHTHLHYHDEHHQHRHEGWEGPEPHSHPHEHSTGEHRHPFVIDRHHPDWPDSRS</sequence>
<dbReference type="PANTHER" id="PTHR23513:SF6">
    <property type="entry name" value="MAJOR FACILITATOR SUPERFAMILY ASSOCIATED DOMAIN-CONTAINING PROTEIN"/>
    <property type="match status" value="1"/>
</dbReference>
<feature type="transmembrane region" description="Helical" evidence="7">
    <location>
        <begin position="252"/>
        <end position="271"/>
    </location>
</feature>
<feature type="transmembrane region" description="Helical" evidence="7">
    <location>
        <begin position="155"/>
        <end position="183"/>
    </location>
</feature>
<evidence type="ECO:0000256" key="3">
    <source>
        <dbReference type="ARBA" id="ARBA00022692"/>
    </source>
</evidence>
<evidence type="ECO:0000256" key="5">
    <source>
        <dbReference type="ARBA" id="ARBA00023136"/>
    </source>
</evidence>
<dbReference type="Pfam" id="PF07690">
    <property type="entry name" value="MFS_1"/>
    <property type="match status" value="1"/>
</dbReference>
<accession>A0A918K235</accession>
<feature type="region of interest" description="Disordered" evidence="6">
    <location>
        <begin position="417"/>
        <end position="460"/>
    </location>
</feature>
<evidence type="ECO:0000256" key="6">
    <source>
        <dbReference type="SAM" id="MobiDB-lite"/>
    </source>
</evidence>
<evidence type="ECO:0000259" key="8">
    <source>
        <dbReference type="PROSITE" id="PS50850"/>
    </source>
</evidence>
<feature type="transmembrane region" description="Helical" evidence="7">
    <location>
        <begin position="77"/>
        <end position="96"/>
    </location>
</feature>
<feature type="transmembrane region" description="Helical" evidence="7">
    <location>
        <begin position="103"/>
        <end position="124"/>
    </location>
</feature>
<keyword evidence="3 7" id="KW-0812">Transmembrane</keyword>
<comment type="subcellular location">
    <subcellularLocation>
        <location evidence="1">Cell membrane</location>
        <topology evidence="1">Multi-pass membrane protein</topology>
    </subcellularLocation>
</comment>
<feature type="domain" description="Major facilitator superfamily (MFS) profile" evidence="8">
    <location>
        <begin position="10"/>
        <end position="395"/>
    </location>
</feature>
<reference evidence="9" key="2">
    <citation type="submission" date="2020-09" db="EMBL/GenBank/DDBJ databases">
        <authorList>
            <person name="Sun Q."/>
            <person name="Kim S."/>
        </authorList>
    </citation>
    <scope>NUCLEOTIDE SEQUENCE</scope>
    <source>
        <strain evidence="9">KCTC 22169</strain>
    </source>
</reference>
<evidence type="ECO:0000313" key="9">
    <source>
        <dbReference type="EMBL" id="GGX43093.1"/>
    </source>
</evidence>
<proteinExistence type="predicted"/>
<feature type="transmembrane region" description="Helical" evidence="7">
    <location>
        <begin position="219"/>
        <end position="240"/>
    </location>
</feature>